<accession>A0A286F8F1</accession>
<dbReference type="EMBL" id="OCNH01000001">
    <property type="protein sequence ID" value="SOD79269.1"/>
    <property type="molecule type" value="Genomic_DNA"/>
</dbReference>
<organism evidence="1 2">
    <name type="scientific">Spirosoma fluviale</name>
    <dbReference type="NCBI Taxonomy" id="1597977"/>
    <lineage>
        <taxon>Bacteria</taxon>
        <taxon>Pseudomonadati</taxon>
        <taxon>Bacteroidota</taxon>
        <taxon>Cytophagia</taxon>
        <taxon>Cytophagales</taxon>
        <taxon>Cytophagaceae</taxon>
        <taxon>Spirosoma</taxon>
    </lineage>
</organism>
<evidence type="ECO:0000313" key="1">
    <source>
        <dbReference type="EMBL" id="SOD79269.1"/>
    </source>
</evidence>
<evidence type="ECO:0000313" key="2">
    <source>
        <dbReference type="Proteomes" id="UP000219452"/>
    </source>
</evidence>
<sequence>MKTIVAFSLLFVSSCTLQDDTSPCRSPQKISVDQRCYTGNGLALTASEYGTSPLSFEWSVYVLKDTAQSLGFTPQDLKIKINTADELIIPDSLVTNNQRLVVTVAANCQGELKRSIYYAFVKTQSTTDSCTIWQPQRGL</sequence>
<reference evidence="2" key="1">
    <citation type="submission" date="2017-09" db="EMBL/GenBank/DDBJ databases">
        <authorList>
            <person name="Varghese N."/>
            <person name="Submissions S."/>
        </authorList>
    </citation>
    <scope>NUCLEOTIDE SEQUENCE [LARGE SCALE GENOMIC DNA]</scope>
    <source>
        <strain evidence="2">DSM 29961</strain>
    </source>
</reference>
<dbReference type="AlphaFoldDB" id="A0A286F8F1"/>
<gene>
    <name evidence="1" type="ORF">SAMN06269250_0886</name>
</gene>
<dbReference type="PROSITE" id="PS51257">
    <property type="entry name" value="PROKAR_LIPOPROTEIN"/>
    <property type="match status" value="1"/>
</dbReference>
<proteinExistence type="predicted"/>
<name>A0A286F8F1_9BACT</name>
<dbReference type="RefSeq" id="WP_097124561.1">
    <property type="nucleotide sequence ID" value="NZ_OCNH01000001.1"/>
</dbReference>
<protein>
    <recommendedName>
        <fullName evidence="3">Lipoprotein</fullName>
    </recommendedName>
</protein>
<evidence type="ECO:0008006" key="3">
    <source>
        <dbReference type="Google" id="ProtNLM"/>
    </source>
</evidence>
<dbReference type="Proteomes" id="UP000219452">
    <property type="component" value="Unassembled WGS sequence"/>
</dbReference>
<dbReference type="OrthoDB" id="956527at2"/>
<keyword evidence="2" id="KW-1185">Reference proteome</keyword>